<dbReference type="GO" id="GO:0046813">
    <property type="term" value="P:receptor-mediated virion attachment to host cell"/>
    <property type="evidence" value="ECO:0007669"/>
    <property type="project" value="TreeGrafter"/>
</dbReference>
<evidence type="ECO:0000256" key="3">
    <source>
        <dbReference type="PROSITE-ProRule" id="PRU00339"/>
    </source>
</evidence>
<dbReference type="PANTHER" id="PTHR44858:SF1">
    <property type="entry name" value="UDP-N-ACETYLGLUCOSAMINE--PEPTIDE N-ACETYLGLUCOSAMINYLTRANSFERASE SPINDLY-RELATED"/>
    <property type="match status" value="1"/>
</dbReference>
<proteinExistence type="predicted"/>
<keyword evidence="2 3" id="KW-0802">TPR repeat</keyword>
<gene>
    <name evidence="4" type="ORF">DERYTH_LOCUS7613</name>
</gene>
<feature type="repeat" description="TPR" evidence="3">
    <location>
        <begin position="71"/>
        <end position="104"/>
    </location>
</feature>
<keyword evidence="1" id="KW-0677">Repeat</keyword>
<dbReference type="PROSITE" id="PS50005">
    <property type="entry name" value="TPR"/>
    <property type="match status" value="2"/>
</dbReference>
<dbReference type="PANTHER" id="PTHR44858">
    <property type="entry name" value="TETRATRICOPEPTIDE REPEAT PROTEIN 6"/>
    <property type="match status" value="1"/>
</dbReference>
<evidence type="ECO:0000313" key="4">
    <source>
        <dbReference type="EMBL" id="CAG8600426.1"/>
    </source>
</evidence>
<feature type="repeat" description="TPR" evidence="3">
    <location>
        <begin position="130"/>
        <end position="163"/>
    </location>
</feature>
<name>A0A9N9GDV5_9GLOM</name>
<evidence type="ECO:0000256" key="2">
    <source>
        <dbReference type="ARBA" id="ARBA00022803"/>
    </source>
</evidence>
<dbReference type="OrthoDB" id="1926212at2759"/>
<dbReference type="EMBL" id="CAJVPY010003744">
    <property type="protein sequence ID" value="CAG8600426.1"/>
    <property type="molecule type" value="Genomic_DNA"/>
</dbReference>
<dbReference type="InterPro" id="IPR050498">
    <property type="entry name" value="Ycf3"/>
</dbReference>
<protein>
    <submittedName>
        <fullName evidence="4">21068_t:CDS:1</fullName>
    </submittedName>
</protein>
<sequence>MLYYLLEQYYKAFLNFNKALCVNSFDITTLYYRGKAYFELGHYNKAFIDLKKVLEQYNGSENLLEIQPYHVDTLILQEKIWFNLEEYKNAIIHLSEALKLQPKNSTILALRGAMKNAVIDNSEIIKFNNVIACMLCGEGHFLRGQFKCALKNFKKALKIQPNNTIALIFYGKIYITQGELENALYF</sequence>
<dbReference type="SUPFAM" id="SSF48452">
    <property type="entry name" value="TPR-like"/>
    <property type="match status" value="1"/>
</dbReference>
<dbReference type="SMART" id="SM00028">
    <property type="entry name" value="TPR"/>
    <property type="match status" value="3"/>
</dbReference>
<dbReference type="Pfam" id="PF07719">
    <property type="entry name" value="TPR_2"/>
    <property type="match status" value="1"/>
</dbReference>
<evidence type="ECO:0000313" key="5">
    <source>
        <dbReference type="Proteomes" id="UP000789405"/>
    </source>
</evidence>
<comment type="caution">
    <text evidence="4">The sequence shown here is derived from an EMBL/GenBank/DDBJ whole genome shotgun (WGS) entry which is preliminary data.</text>
</comment>
<keyword evidence="5" id="KW-1185">Reference proteome</keyword>
<dbReference type="InterPro" id="IPR011990">
    <property type="entry name" value="TPR-like_helical_dom_sf"/>
</dbReference>
<organism evidence="4 5">
    <name type="scientific">Dentiscutata erythropus</name>
    <dbReference type="NCBI Taxonomy" id="1348616"/>
    <lineage>
        <taxon>Eukaryota</taxon>
        <taxon>Fungi</taxon>
        <taxon>Fungi incertae sedis</taxon>
        <taxon>Mucoromycota</taxon>
        <taxon>Glomeromycotina</taxon>
        <taxon>Glomeromycetes</taxon>
        <taxon>Diversisporales</taxon>
        <taxon>Gigasporaceae</taxon>
        <taxon>Dentiscutata</taxon>
    </lineage>
</organism>
<dbReference type="InterPro" id="IPR013105">
    <property type="entry name" value="TPR_2"/>
</dbReference>
<reference evidence="4" key="1">
    <citation type="submission" date="2021-06" db="EMBL/GenBank/DDBJ databases">
        <authorList>
            <person name="Kallberg Y."/>
            <person name="Tangrot J."/>
            <person name="Rosling A."/>
        </authorList>
    </citation>
    <scope>NUCLEOTIDE SEQUENCE</scope>
    <source>
        <strain evidence="4">MA453B</strain>
    </source>
</reference>
<dbReference type="Gene3D" id="1.25.40.10">
    <property type="entry name" value="Tetratricopeptide repeat domain"/>
    <property type="match status" value="3"/>
</dbReference>
<dbReference type="AlphaFoldDB" id="A0A9N9GDV5"/>
<dbReference type="Proteomes" id="UP000789405">
    <property type="component" value="Unassembled WGS sequence"/>
</dbReference>
<accession>A0A9N9GDV5</accession>
<evidence type="ECO:0000256" key="1">
    <source>
        <dbReference type="ARBA" id="ARBA00022737"/>
    </source>
</evidence>
<dbReference type="InterPro" id="IPR019734">
    <property type="entry name" value="TPR_rpt"/>
</dbReference>